<gene>
    <name evidence="6" type="primary">fabR</name>
    <name evidence="6" type="ORF">MACH26_34590</name>
</gene>
<dbReference type="Pfam" id="PF00440">
    <property type="entry name" value="TetR_N"/>
    <property type="match status" value="1"/>
</dbReference>
<dbReference type="AlphaFoldDB" id="A0AA48KRU3"/>
<dbReference type="Proteomes" id="UP001333710">
    <property type="component" value="Chromosome"/>
</dbReference>
<evidence type="ECO:0000256" key="3">
    <source>
        <dbReference type="ARBA" id="ARBA00023163"/>
    </source>
</evidence>
<protein>
    <submittedName>
        <fullName evidence="6">HTH-type transcriptional repressor FabR</fullName>
    </submittedName>
</protein>
<name>A0AA48KRU3_9ALTE</name>
<dbReference type="GO" id="GO:0003677">
    <property type="term" value="F:DNA binding"/>
    <property type="evidence" value="ECO:0007669"/>
    <property type="project" value="UniProtKB-UniRule"/>
</dbReference>
<evidence type="ECO:0000256" key="1">
    <source>
        <dbReference type="ARBA" id="ARBA00023015"/>
    </source>
</evidence>
<dbReference type="Gene3D" id="1.10.10.60">
    <property type="entry name" value="Homeodomain-like"/>
    <property type="match status" value="1"/>
</dbReference>
<dbReference type="InterPro" id="IPR001647">
    <property type="entry name" value="HTH_TetR"/>
</dbReference>
<sequence length="208" mass="23335">MNRKEQKLKTRRSIIDAAFSILDEQRGLSSISLREVARKAGIAPTSFYRHFTDIDELGLTLVDEAGLALRQLMRQARIRIESGGSVIHTSVSTFMEYVSANSNVFRLLLREHTGTSQAFRAAVQREISHFVDELTDYTVETTKMSREMSGLQAEAMVRIVFSAGADAIDASPEQMQMLAQRVEKQLRFIAIGALRFSRSDNTSEEEGV</sequence>
<dbReference type="PROSITE" id="PS50977">
    <property type="entry name" value="HTH_TETR_2"/>
    <property type="match status" value="1"/>
</dbReference>
<dbReference type="NCBIfam" id="NF008402">
    <property type="entry name" value="PRK11202.1"/>
    <property type="match status" value="1"/>
</dbReference>
<dbReference type="InterPro" id="IPR054129">
    <property type="entry name" value="DesT_TetR_C"/>
</dbReference>
<dbReference type="PANTHER" id="PTHR47752">
    <property type="entry name" value="HTH-TYPE TRANSCRIPTIONAL REPRESSOR FABR"/>
    <property type="match status" value="1"/>
</dbReference>
<keyword evidence="1" id="KW-0805">Transcription regulation</keyword>
<proteinExistence type="predicted"/>
<dbReference type="InterPro" id="IPR050692">
    <property type="entry name" value="HTH_transcr_repressor_FabR"/>
</dbReference>
<dbReference type="Gene3D" id="1.10.357.10">
    <property type="entry name" value="Tetracycline Repressor, domain 2"/>
    <property type="match status" value="1"/>
</dbReference>
<keyword evidence="7" id="KW-1185">Reference proteome</keyword>
<dbReference type="PANTHER" id="PTHR47752:SF1">
    <property type="entry name" value="HTH-TYPE TRANSCRIPTIONAL REPRESSOR FABR"/>
    <property type="match status" value="1"/>
</dbReference>
<dbReference type="RefSeq" id="WP_338294036.1">
    <property type="nucleotide sequence ID" value="NZ_AP027272.1"/>
</dbReference>
<keyword evidence="2 4" id="KW-0238">DNA-binding</keyword>
<accession>A0AA48KRU3</accession>
<dbReference type="SUPFAM" id="SSF46689">
    <property type="entry name" value="Homeodomain-like"/>
    <property type="match status" value="1"/>
</dbReference>
<evidence type="ECO:0000256" key="2">
    <source>
        <dbReference type="ARBA" id="ARBA00023125"/>
    </source>
</evidence>
<evidence type="ECO:0000256" key="4">
    <source>
        <dbReference type="PROSITE-ProRule" id="PRU00335"/>
    </source>
</evidence>
<feature type="DNA-binding region" description="H-T-H motif" evidence="4">
    <location>
        <begin position="32"/>
        <end position="51"/>
    </location>
</feature>
<evidence type="ECO:0000313" key="6">
    <source>
        <dbReference type="EMBL" id="BDX07938.1"/>
    </source>
</evidence>
<organism evidence="6 7">
    <name type="scientific">Planctobacterium marinum</name>
    <dbReference type="NCBI Taxonomy" id="1631968"/>
    <lineage>
        <taxon>Bacteria</taxon>
        <taxon>Pseudomonadati</taxon>
        <taxon>Pseudomonadota</taxon>
        <taxon>Gammaproteobacteria</taxon>
        <taxon>Alteromonadales</taxon>
        <taxon>Alteromonadaceae</taxon>
        <taxon>Planctobacterium</taxon>
    </lineage>
</organism>
<dbReference type="Pfam" id="PF21943">
    <property type="entry name" value="TetR_C_46"/>
    <property type="match status" value="1"/>
</dbReference>
<dbReference type="InterPro" id="IPR009057">
    <property type="entry name" value="Homeodomain-like_sf"/>
</dbReference>
<evidence type="ECO:0000313" key="7">
    <source>
        <dbReference type="Proteomes" id="UP001333710"/>
    </source>
</evidence>
<keyword evidence="3" id="KW-0804">Transcription</keyword>
<dbReference type="KEGG" id="pmaw:MACH26_34590"/>
<evidence type="ECO:0000259" key="5">
    <source>
        <dbReference type="PROSITE" id="PS50977"/>
    </source>
</evidence>
<feature type="domain" description="HTH tetR-type" evidence="5">
    <location>
        <begin position="8"/>
        <end position="69"/>
    </location>
</feature>
<reference evidence="6" key="1">
    <citation type="submission" date="2023-01" db="EMBL/GenBank/DDBJ databases">
        <title>Complete genome sequence of Planctobacterium marinum strain Dej080120_11.</title>
        <authorList>
            <person name="Ueki S."/>
            <person name="Maruyama F."/>
        </authorList>
    </citation>
    <scope>NUCLEOTIDE SEQUENCE</scope>
    <source>
        <strain evidence="6">Dej080120_11</strain>
    </source>
</reference>
<dbReference type="EMBL" id="AP027272">
    <property type="protein sequence ID" value="BDX07938.1"/>
    <property type="molecule type" value="Genomic_DNA"/>
</dbReference>
<dbReference type="FunFam" id="1.10.10.60:FF:000034">
    <property type="entry name" value="HTH-type transcriptional repressor FabR"/>
    <property type="match status" value="1"/>
</dbReference>